<reference evidence="1 2" key="2">
    <citation type="journal article" date="2016" name="Genome Announc.">
        <title>Draft Genome Sequence of the N2-Fixing Cyanobacterium Nostoc piscinale CENA21, Isolated from the Brazilian Amazon Floodplain.</title>
        <authorList>
            <person name="Leao T."/>
            <person name="Guimaraes P.I."/>
            <person name="de Melo A.G."/>
            <person name="Ramos R.T."/>
            <person name="Leao P.N."/>
            <person name="Silva A."/>
            <person name="Fiore M.F."/>
            <person name="Schneider M.P."/>
        </authorList>
    </citation>
    <scope>NUCLEOTIDE SEQUENCE [LARGE SCALE GENOMIC DNA]</scope>
    <source>
        <strain evidence="1 2">CENA21</strain>
    </source>
</reference>
<proteinExistence type="predicted"/>
<accession>A0A0M4SJ23</accession>
<dbReference type="Proteomes" id="UP000062645">
    <property type="component" value="Chromosome"/>
</dbReference>
<organism evidence="1 2">
    <name type="scientific">Nostoc piscinale CENA21</name>
    <dbReference type="NCBI Taxonomy" id="224013"/>
    <lineage>
        <taxon>Bacteria</taxon>
        <taxon>Bacillati</taxon>
        <taxon>Cyanobacteriota</taxon>
        <taxon>Cyanophyceae</taxon>
        <taxon>Nostocales</taxon>
        <taxon>Nostocaceae</taxon>
        <taxon>Nostoc</taxon>
    </lineage>
</organism>
<evidence type="ECO:0000313" key="1">
    <source>
        <dbReference type="EMBL" id="ALF52535.1"/>
    </source>
</evidence>
<name>A0A0M4SJ23_9NOSO</name>
<dbReference type="AlphaFoldDB" id="A0A0M4SJ23"/>
<reference evidence="2" key="1">
    <citation type="submission" date="2015-07" db="EMBL/GenBank/DDBJ databases">
        <title>Genome Of Nitrogen-Fixing Cyanobacterium Nostoc piscinale CENA21 From Solimoes/Amazon River Floodplain Sediments And Comparative Genomics To Uncover Biosynthetic Natural Products Potential.</title>
        <authorList>
            <person name="Leao T.F."/>
            <person name="Leao P.N."/>
            <person name="Guimaraes P.I."/>
            <person name="de Melo A.G.C."/>
            <person name="Ramos R.T.J."/>
            <person name="Silva A."/>
            <person name="Fiore M.F."/>
            <person name="Schneider M.P.C."/>
        </authorList>
    </citation>
    <scope>NUCLEOTIDE SEQUENCE [LARGE SCALE GENOMIC DNA]</scope>
    <source>
        <strain evidence="2">CENA21</strain>
    </source>
</reference>
<sequence length="86" mass="10072">MLKTTCNKQSQLKRQRPYRWNEYGFFWAKMQSLTGYINYSAVRYIVITLLFGLKLHPNSTKNTANKSLRLGSLGIYKKKPALRQAQ</sequence>
<dbReference type="KEGG" id="npz:ACX27_06260"/>
<protein>
    <submittedName>
        <fullName evidence="1">Uncharacterized protein</fullName>
    </submittedName>
</protein>
<evidence type="ECO:0000313" key="2">
    <source>
        <dbReference type="Proteomes" id="UP000062645"/>
    </source>
</evidence>
<dbReference type="EMBL" id="CP012036">
    <property type="protein sequence ID" value="ALF52535.1"/>
    <property type="molecule type" value="Genomic_DNA"/>
</dbReference>
<gene>
    <name evidence="1" type="ORF">ACX27_06260</name>
</gene>
<keyword evidence="2" id="KW-1185">Reference proteome</keyword>